<dbReference type="HOGENOM" id="CLU_638076_0_0_1"/>
<proteinExistence type="predicted"/>
<name>J5QKC7_TRIAS</name>
<dbReference type="EMBL" id="ALBS01000227">
    <property type="protein sequence ID" value="EJT47808.1"/>
    <property type="molecule type" value="Genomic_DNA"/>
</dbReference>
<dbReference type="GeneID" id="25986782"/>
<dbReference type="RefSeq" id="XP_014179024.1">
    <property type="nucleotide sequence ID" value="XM_014323549.1"/>
</dbReference>
<protein>
    <submittedName>
        <fullName evidence="1">Uncharacterized protein</fullName>
    </submittedName>
</protein>
<comment type="caution">
    <text evidence="1">The sequence shown here is derived from an EMBL/GenBank/DDBJ whole genome shotgun (WGS) entry which is preliminary data.</text>
</comment>
<evidence type="ECO:0000313" key="1">
    <source>
        <dbReference type="EMBL" id="EJT47808.1"/>
    </source>
</evidence>
<dbReference type="Proteomes" id="UP000002748">
    <property type="component" value="Unassembled WGS sequence"/>
</dbReference>
<evidence type="ECO:0000313" key="2">
    <source>
        <dbReference type="Proteomes" id="UP000002748"/>
    </source>
</evidence>
<dbReference type="AlphaFoldDB" id="J5QKC7"/>
<sequence>MHSLPSSPLSPVNLMLTFIIDKDNNPRWILLFLTQVLAEDWRTILGMRAVCKDWYSFISPLAYGHLLISPDDVDETAVIVKPLTMALPPALRRIKPDQWVSQHLGYKFTAFTYALSIVGFIPPTCSLPLLREAFPNLELLRMMPDIPGFTYLPYVPFNSWTLALFPSRSRGSNTTNTIDASSRRVVVQQPTFRPGHYDIAHRWTARRDRLLPANFRRSLASNIERIVVHSWNLNCLPDLEDMYNLPKSLFKHLREIVFAVPMYHKSGLTILPFVHAWSLERAVGNLARVLTLPQVQFTIVGLEDIKVESCEDQFREALFKALWTRDQAGQHRPKQSFDDIAHRYAKVSEVMSRVRTVTLEEYIGETERWFIAVSELEGMLPLEIDYTDEGGFAKDVLWDVRKEYPHHTEFPETGCSADRLFEYIAENGLL</sequence>
<dbReference type="VEuPathDB" id="FungiDB:A1Q1_03269"/>
<organism evidence="1 2">
    <name type="scientific">Trichosporon asahii var. asahii (strain ATCC 90039 / CBS 2479 / JCM 2466 / KCTC 7840 / NBRC 103889/ NCYC 2677 / UAMH 7654)</name>
    <name type="common">Yeast</name>
    <dbReference type="NCBI Taxonomy" id="1186058"/>
    <lineage>
        <taxon>Eukaryota</taxon>
        <taxon>Fungi</taxon>
        <taxon>Dikarya</taxon>
        <taxon>Basidiomycota</taxon>
        <taxon>Agaricomycotina</taxon>
        <taxon>Tremellomycetes</taxon>
        <taxon>Trichosporonales</taxon>
        <taxon>Trichosporonaceae</taxon>
        <taxon>Trichosporon</taxon>
    </lineage>
</organism>
<accession>J5QKC7</accession>
<dbReference type="KEGG" id="tasa:A1Q1_03269"/>
<gene>
    <name evidence="1" type="ORF">A1Q1_03269</name>
</gene>
<reference evidence="1 2" key="1">
    <citation type="journal article" date="2012" name="Eukaryot. Cell">
        <title>Draft genome sequence of CBS 2479, the standard type strain of Trichosporon asahii.</title>
        <authorList>
            <person name="Yang R.Y."/>
            <person name="Li H.T."/>
            <person name="Zhu H."/>
            <person name="Zhou G.P."/>
            <person name="Wang M."/>
            <person name="Wang L."/>
        </authorList>
    </citation>
    <scope>NUCLEOTIDE SEQUENCE [LARGE SCALE GENOMIC DNA]</scope>
    <source>
        <strain evidence="2">ATCC 90039 / CBS 2479 / JCM 2466 / KCTC 7840 / NCYC 2677 / UAMH 7654</strain>
    </source>
</reference>